<sequence>MQRTRFFAIGLCCLLGLVTGLSGCSLDGLWLQPRDNPQDLYYPPEVARIYAGDLNTPLSSGGELASDTTPLFVRFTQVMDQPVTGTAIRILDRDDNDNQVARTITWIDSHTARVNPDSTWDDGLNATLLVLDDATNINEITMIAPYTTYFTVPE</sequence>
<accession>H9ULU4</accession>
<name>H9ULU4_SPIAZ</name>
<dbReference type="KEGG" id="sfc:Spiaf_2456"/>
<dbReference type="STRING" id="889378.Spiaf_2456"/>
<evidence type="ECO:0008006" key="3">
    <source>
        <dbReference type="Google" id="ProtNLM"/>
    </source>
</evidence>
<evidence type="ECO:0000313" key="2">
    <source>
        <dbReference type="Proteomes" id="UP000007383"/>
    </source>
</evidence>
<dbReference type="Proteomes" id="UP000007383">
    <property type="component" value="Chromosome"/>
</dbReference>
<keyword evidence="2" id="KW-1185">Reference proteome</keyword>
<protein>
    <recommendedName>
        <fullName evidence="3">SbsA Ig-like domain-containing protein</fullName>
    </recommendedName>
</protein>
<dbReference type="RefSeq" id="WP_014456469.1">
    <property type="nucleotide sequence ID" value="NC_017098.1"/>
</dbReference>
<dbReference type="EMBL" id="CP003282">
    <property type="protein sequence ID" value="AFG38487.1"/>
    <property type="molecule type" value="Genomic_DNA"/>
</dbReference>
<dbReference type="HOGENOM" id="CLU_1703141_0_0_12"/>
<dbReference type="PROSITE" id="PS51257">
    <property type="entry name" value="PROKAR_LIPOPROTEIN"/>
    <property type="match status" value="1"/>
</dbReference>
<dbReference type="PATRIC" id="fig|889378.3.peg.2433"/>
<proteinExistence type="predicted"/>
<evidence type="ECO:0000313" key="1">
    <source>
        <dbReference type="EMBL" id="AFG38487.1"/>
    </source>
</evidence>
<dbReference type="AlphaFoldDB" id="H9ULU4"/>
<reference evidence="2" key="1">
    <citation type="journal article" date="2013" name="Stand. Genomic Sci.">
        <title>Complete genome sequence of the halophilic bacterium Spirochaeta africana type strain (Z-7692(T)) from the alkaline Lake Magadi in the East African Rift.</title>
        <authorList>
            <person name="Liolos K."/>
            <person name="Abt B."/>
            <person name="Scheuner C."/>
            <person name="Teshima H."/>
            <person name="Held B."/>
            <person name="Lapidus A."/>
            <person name="Nolan M."/>
            <person name="Lucas S."/>
            <person name="Deshpande S."/>
            <person name="Cheng J.F."/>
            <person name="Tapia R."/>
            <person name="Goodwin L.A."/>
            <person name="Pitluck S."/>
            <person name="Pagani I."/>
            <person name="Ivanova N."/>
            <person name="Mavromatis K."/>
            <person name="Mikhailova N."/>
            <person name="Huntemann M."/>
            <person name="Pati A."/>
            <person name="Chen A."/>
            <person name="Palaniappan K."/>
            <person name="Land M."/>
            <person name="Rohde M."/>
            <person name="Tindall B.J."/>
            <person name="Detter J.C."/>
            <person name="Goker M."/>
            <person name="Bristow J."/>
            <person name="Eisen J.A."/>
            <person name="Markowitz V."/>
            <person name="Hugenholtz P."/>
            <person name="Woyke T."/>
            <person name="Klenk H.P."/>
            <person name="Kyrpides N.C."/>
        </authorList>
    </citation>
    <scope>NUCLEOTIDE SEQUENCE</scope>
    <source>
        <strain evidence="2">ATCC 700263 / DSM 8902 / Z-7692</strain>
    </source>
</reference>
<organism evidence="1 2">
    <name type="scientific">Spirochaeta africana (strain ATCC 700263 / DSM 8902 / Z-7692)</name>
    <dbReference type="NCBI Taxonomy" id="889378"/>
    <lineage>
        <taxon>Bacteria</taxon>
        <taxon>Pseudomonadati</taxon>
        <taxon>Spirochaetota</taxon>
        <taxon>Spirochaetia</taxon>
        <taxon>Spirochaetales</taxon>
        <taxon>Spirochaetaceae</taxon>
        <taxon>Spirochaeta</taxon>
    </lineage>
</organism>
<gene>
    <name evidence="1" type="ordered locus">Spiaf_2456</name>
</gene>